<sequence length="181" mass="20009">VSNVNGQHKLSVVIDGSPNLRKGKRAHFYGVDNMDDGSPKTDADWRELLSSEEYRVLREQGTEAAFSGKYWDEKRPGIYRCRGCGSPLFTASAKYDSGTGWPSFYETVDNDAVKTEADKSLFMARTEVHCSRCSGHLGHLFPDGPQPTGLRYCVNSCSLELDQTEASRDSLSRDEPNSSSG</sequence>
<dbReference type="GO" id="GO:0033743">
    <property type="term" value="F:peptide-methionine (R)-S-oxide reductase activity"/>
    <property type="evidence" value="ECO:0007669"/>
    <property type="project" value="UniProtKB-EC"/>
</dbReference>
<dbReference type="PROSITE" id="PS51790">
    <property type="entry name" value="MSRB"/>
    <property type="match status" value="1"/>
</dbReference>
<dbReference type="Gene3D" id="2.170.150.20">
    <property type="entry name" value="Peptide methionine sulfoxide reductase"/>
    <property type="match status" value="1"/>
</dbReference>
<evidence type="ECO:0000256" key="6">
    <source>
        <dbReference type="ARBA" id="ARBA00023002"/>
    </source>
</evidence>
<accession>A0A383DKI9</accession>
<dbReference type="GO" id="GO:0046872">
    <property type="term" value="F:metal ion binding"/>
    <property type="evidence" value="ECO:0007669"/>
    <property type="project" value="UniProtKB-KW"/>
</dbReference>
<dbReference type="EMBL" id="UINC01218094">
    <property type="protein sequence ID" value="SVE44971.1"/>
    <property type="molecule type" value="Genomic_DNA"/>
</dbReference>
<evidence type="ECO:0000256" key="3">
    <source>
        <dbReference type="ARBA" id="ARBA00012499"/>
    </source>
</evidence>
<feature type="non-terminal residue" evidence="9">
    <location>
        <position position="181"/>
    </location>
</feature>
<organism evidence="9">
    <name type="scientific">marine metagenome</name>
    <dbReference type="NCBI Taxonomy" id="408172"/>
    <lineage>
        <taxon>unclassified sequences</taxon>
        <taxon>metagenomes</taxon>
        <taxon>ecological metagenomes</taxon>
    </lineage>
</organism>
<dbReference type="FunFam" id="2.170.150.20:FF:000001">
    <property type="entry name" value="Peptide methionine sulfoxide reductase MsrB"/>
    <property type="match status" value="1"/>
</dbReference>
<dbReference type="GO" id="GO:0006979">
    <property type="term" value="P:response to oxidative stress"/>
    <property type="evidence" value="ECO:0007669"/>
    <property type="project" value="InterPro"/>
</dbReference>
<keyword evidence="5" id="KW-0862">Zinc</keyword>
<dbReference type="NCBIfam" id="TIGR00357">
    <property type="entry name" value="peptide-methionine (R)-S-oxide reductase MsrB"/>
    <property type="match status" value="1"/>
</dbReference>
<keyword evidence="4" id="KW-0479">Metal-binding</keyword>
<proteinExistence type="inferred from homology"/>
<reference evidence="9" key="1">
    <citation type="submission" date="2018-05" db="EMBL/GenBank/DDBJ databases">
        <authorList>
            <person name="Lanie J.A."/>
            <person name="Ng W.-L."/>
            <person name="Kazmierczak K.M."/>
            <person name="Andrzejewski T.M."/>
            <person name="Davidsen T.M."/>
            <person name="Wayne K.J."/>
            <person name="Tettelin H."/>
            <person name="Glass J.I."/>
            <person name="Rusch D."/>
            <person name="Podicherti R."/>
            <person name="Tsui H.-C.T."/>
            <person name="Winkler M.E."/>
        </authorList>
    </citation>
    <scope>NUCLEOTIDE SEQUENCE</scope>
</reference>
<dbReference type="AlphaFoldDB" id="A0A383DKI9"/>
<dbReference type="GO" id="GO:0030091">
    <property type="term" value="P:protein repair"/>
    <property type="evidence" value="ECO:0007669"/>
    <property type="project" value="InterPro"/>
</dbReference>
<dbReference type="EC" id="1.8.4.12" evidence="3"/>
<evidence type="ECO:0000256" key="2">
    <source>
        <dbReference type="ARBA" id="ARBA00007174"/>
    </source>
</evidence>
<dbReference type="PANTHER" id="PTHR10173">
    <property type="entry name" value="METHIONINE SULFOXIDE REDUCTASE"/>
    <property type="match status" value="1"/>
</dbReference>
<comment type="similarity">
    <text evidence="2">Belongs to the MsrB Met sulfoxide reductase family.</text>
</comment>
<feature type="non-terminal residue" evidence="9">
    <location>
        <position position="1"/>
    </location>
</feature>
<evidence type="ECO:0000259" key="8">
    <source>
        <dbReference type="PROSITE" id="PS51790"/>
    </source>
</evidence>
<evidence type="ECO:0000313" key="9">
    <source>
        <dbReference type="EMBL" id="SVE44971.1"/>
    </source>
</evidence>
<keyword evidence="6" id="KW-0560">Oxidoreductase</keyword>
<evidence type="ECO:0000256" key="5">
    <source>
        <dbReference type="ARBA" id="ARBA00022833"/>
    </source>
</evidence>
<evidence type="ECO:0000256" key="7">
    <source>
        <dbReference type="ARBA" id="ARBA00048488"/>
    </source>
</evidence>
<protein>
    <recommendedName>
        <fullName evidence="3">peptide-methionine (R)-S-oxide reductase</fullName>
        <ecNumber evidence="3">1.8.4.12</ecNumber>
    </recommendedName>
</protein>
<dbReference type="SUPFAM" id="SSF51316">
    <property type="entry name" value="Mss4-like"/>
    <property type="match status" value="1"/>
</dbReference>
<dbReference type="Pfam" id="PF01641">
    <property type="entry name" value="SelR"/>
    <property type="match status" value="1"/>
</dbReference>
<dbReference type="InterPro" id="IPR011057">
    <property type="entry name" value="Mss4-like_sf"/>
</dbReference>
<evidence type="ECO:0000256" key="4">
    <source>
        <dbReference type="ARBA" id="ARBA00022723"/>
    </source>
</evidence>
<feature type="domain" description="MsrB" evidence="8">
    <location>
        <begin position="42"/>
        <end position="164"/>
    </location>
</feature>
<evidence type="ECO:0000256" key="1">
    <source>
        <dbReference type="ARBA" id="ARBA00001947"/>
    </source>
</evidence>
<dbReference type="GO" id="GO:0005737">
    <property type="term" value="C:cytoplasm"/>
    <property type="evidence" value="ECO:0007669"/>
    <property type="project" value="TreeGrafter"/>
</dbReference>
<comment type="catalytic activity">
    <reaction evidence="7">
        <text>L-methionyl-[protein] + [thioredoxin]-disulfide + H2O = L-methionyl-(R)-S-oxide-[protein] + [thioredoxin]-dithiol</text>
        <dbReference type="Rhea" id="RHEA:24164"/>
        <dbReference type="Rhea" id="RHEA-COMP:10698"/>
        <dbReference type="Rhea" id="RHEA-COMP:10700"/>
        <dbReference type="Rhea" id="RHEA-COMP:12313"/>
        <dbReference type="Rhea" id="RHEA-COMP:12314"/>
        <dbReference type="ChEBI" id="CHEBI:15377"/>
        <dbReference type="ChEBI" id="CHEBI:16044"/>
        <dbReference type="ChEBI" id="CHEBI:29950"/>
        <dbReference type="ChEBI" id="CHEBI:45764"/>
        <dbReference type="ChEBI" id="CHEBI:50058"/>
        <dbReference type="EC" id="1.8.4.12"/>
    </reaction>
</comment>
<dbReference type="PANTHER" id="PTHR10173:SF52">
    <property type="entry name" value="METHIONINE-R-SULFOXIDE REDUCTASE B1"/>
    <property type="match status" value="1"/>
</dbReference>
<comment type="cofactor">
    <cofactor evidence="1">
        <name>Zn(2+)</name>
        <dbReference type="ChEBI" id="CHEBI:29105"/>
    </cofactor>
</comment>
<dbReference type="InterPro" id="IPR002579">
    <property type="entry name" value="Met_Sox_Rdtase_MsrB_dom"/>
</dbReference>
<name>A0A383DKI9_9ZZZZ</name>
<gene>
    <name evidence="9" type="ORF">METZ01_LOCUS497825</name>
</gene>
<dbReference type="InterPro" id="IPR028427">
    <property type="entry name" value="Met_Sox_Rdtase_MsrB"/>
</dbReference>